<proteinExistence type="predicted"/>
<evidence type="ECO:0000313" key="3">
    <source>
        <dbReference type="Proteomes" id="UP001160625"/>
    </source>
</evidence>
<feature type="chain" id="PRO_5047256216" evidence="1">
    <location>
        <begin position="31"/>
        <end position="94"/>
    </location>
</feature>
<dbReference type="EMBL" id="JARYGZ010000001">
    <property type="protein sequence ID" value="MDH7637556.1"/>
    <property type="molecule type" value="Genomic_DNA"/>
</dbReference>
<dbReference type="Proteomes" id="UP001160625">
    <property type="component" value="Unassembled WGS sequence"/>
</dbReference>
<dbReference type="InterPro" id="IPR030972">
    <property type="entry name" value="UrcA_uranyl"/>
</dbReference>
<dbReference type="RefSeq" id="WP_281042907.1">
    <property type="nucleotide sequence ID" value="NZ_JARYGZ010000001.1"/>
</dbReference>
<comment type="caution">
    <text evidence="2">The sequence shown here is derived from an EMBL/GenBank/DDBJ whole genome shotgun (WGS) entry which is preliminary data.</text>
</comment>
<gene>
    <name evidence="2" type="ORF">QGN17_02320</name>
</gene>
<keyword evidence="1" id="KW-0732">Signal</keyword>
<dbReference type="NCBIfam" id="TIGR04433">
    <property type="entry name" value="UrcA_uranyl"/>
    <property type="match status" value="1"/>
</dbReference>
<keyword evidence="3" id="KW-1185">Reference proteome</keyword>
<feature type="signal peptide" evidence="1">
    <location>
        <begin position="1"/>
        <end position="30"/>
    </location>
</feature>
<evidence type="ECO:0000256" key="1">
    <source>
        <dbReference type="SAM" id="SignalP"/>
    </source>
</evidence>
<reference evidence="2" key="1">
    <citation type="submission" date="2023-04" db="EMBL/GenBank/DDBJ databases">
        <title>Sphingomonas sp. MAHUQ-71 isolated from rice field.</title>
        <authorList>
            <person name="Huq M.A."/>
        </authorList>
    </citation>
    <scope>NUCLEOTIDE SEQUENCE</scope>
    <source>
        <strain evidence="2">MAHUQ-71</strain>
    </source>
</reference>
<organism evidence="2 3">
    <name type="scientific">Sphingomonas oryzagri</name>
    <dbReference type="NCBI Taxonomy" id="3042314"/>
    <lineage>
        <taxon>Bacteria</taxon>
        <taxon>Pseudomonadati</taxon>
        <taxon>Pseudomonadota</taxon>
        <taxon>Alphaproteobacteria</taxon>
        <taxon>Sphingomonadales</taxon>
        <taxon>Sphingomonadaceae</taxon>
        <taxon>Sphingomonas</taxon>
    </lineage>
</organism>
<name>A0ABT6MXP9_9SPHN</name>
<evidence type="ECO:0000313" key="2">
    <source>
        <dbReference type="EMBL" id="MDH7637556.1"/>
    </source>
</evidence>
<accession>A0ABT6MXP9</accession>
<protein>
    <submittedName>
        <fullName evidence="2">UrcA family protein</fullName>
    </submittedName>
</protein>
<sequence length="94" mass="9732">MRKFVTTLMFAGASLLGTAGIVAYADPAMAETPTATVHYQSAELASTDGRAAIAKRIRFAAARVCETTEAGQQFAEGACRTQAYAGAAAELSAR</sequence>